<dbReference type="Gene3D" id="3.30.350.10">
    <property type="entry name" value="Subtilisin inhibitor-like"/>
    <property type="match status" value="1"/>
</dbReference>
<reference evidence="3 4" key="1">
    <citation type="journal article" date="2023" name="Int. J. Syst. Evol. Microbiol.">
        <title>Arthrobacter mangrovi sp. nov., an actinobacterium isolated from the rhizosphere of a mangrove.</title>
        <authorList>
            <person name="Hamada M."/>
            <person name="Saitou S."/>
            <person name="Enomoto N."/>
            <person name="Nanri K."/>
            <person name="Hidaka K."/>
            <person name="Miura T."/>
            <person name="Tamura T."/>
        </authorList>
    </citation>
    <scope>NUCLEOTIDE SEQUENCE [LARGE SCALE GENOMIC DNA]</scope>
    <source>
        <strain evidence="3 4">NBRC 112813</strain>
    </source>
</reference>
<name>A0ABQ5MWH5_9MICC</name>
<keyword evidence="2" id="KW-0732">Signal</keyword>
<comment type="caution">
    <text evidence="3">The sequence shown here is derived from an EMBL/GenBank/DDBJ whole genome shotgun (WGS) entry which is preliminary data.</text>
</comment>
<feature type="signal peptide" evidence="2">
    <location>
        <begin position="1"/>
        <end position="31"/>
    </location>
</feature>
<sequence>MDRKRAGSRTALTLLSVPAALALLLSGCAPGGEGPGETSPPATSGPASPTSPGSAPPSSPAEGAPVDAKLKISVSTSGADYKEEKTLVCVDSKPMESSTVQDPDAACAALVQHAENVFFTQPDPNRACTQQYGGPQQARVTGTIDGREVNKTFTLTDGCKISEWNAMQDLLGSAGGKV</sequence>
<evidence type="ECO:0000256" key="1">
    <source>
        <dbReference type="SAM" id="MobiDB-lite"/>
    </source>
</evidence>
<proteinExistence type="predicted"/>
<accession>A0ABQ5MWH5</accession>
<dbReference type="EMBL" id="BRVS01000015">
    <property type="protein sequence ID" value="GLB68332.1"/>
    <property type="molecule type" value="Genomic_DNA"/>
</dbReference>
<dbReference type="Proteomes" id="UP001209654">
    <property type="component" value="Unassembled WGS sequence"/>
</dbReference>
<evidence type="ECO:0000256" key="2">
    <source>
        <dbReference type="SAM" id="SignalP"/>
    </source>
</evidence>
<dbReference type="InterPro" id="IPR036819">
    <property type="entry name" value="Subtilisin_inhibitor-like_sf"/>
</dbReference>
<evidence type="ECO:0008006" key="5">
    <source>
        <dbReference type="Google" id="ProtNLM"/>
    </source>
</evidence>
<feature type="compositionally biased region" description="Low complexity" evidence="1">
    <location>
        <begin position="36"/>
        <end position="53"/>
    </location>
</feature>
<protein>
    <recommendedName>
        <fullName evidence="5">Serine protease inhibitor</fullName>
    </recommendedName>
</protein>
<dbReference type="PROSITE" id="PS51257">
    <property type="entry name" value="PROKAR_LIPOPROTEIN"/>
    <property type="match status" value="1"/>
</dbReference>
<feature type="region of interest" description="Disordered" evidence="1">
    <location>
        <begin position="26"/>
        <end position="70"/>
    </location>
</feature>
<gene>
    <name evidence="3" type="ORF">AHIS1636_27740</name>
</gene>
<organism evidence="3 4">
    <name type="scientific">Arthrobacter mangrovi</name>
    <dbReference type="NCBI Taxonomy" id="2966350"/>
    <lineage>
        <taxon>Bacteria</taxon>
        <taxon>Bacillati</taxon>
        <taxon>Actinomycetota</taxon>
        <taxon>Actinomycetes</taxon>
        <taxon>Micrococcales</taxon>
        <taxon>Micrococcaceae</taxon>
        <taxon>Arthrobacter</taxon>
    </lineage>
</organism>
<dbReference type="RefSeq" id="WP_264796430.1">
    <property type="nucleotide sequence ID" value="NZ_BRVS01000015.1"/>
</dbReference>
<evidence type="ECO:0000313" key="4">
    <source>
        <dbReference type="Proteomes" id="UP001209654"/>
    </source>
</evidence>
<feature type="chain" id="PRO_5047011070" description="Serine protease inhibitor" evidence="2">
    <location>
        <begin position="32"/>
        <end position="178"/>
    </location>
</feature>
<keyword evidence="4" id="KW-1185">Reference proteome</keyword>
<dbReference type="SUPFAM" id="SSF55399">
    <property type="entry name" value="Subtilisin inhibitor"/>
    <property type="match status" value="1"/>
</dbReference>
<evidence type="ECO:0000313" key="3">
    <source>
        <dbReference type="EMBL" id="GLB68332.1"/>
    </source>
</evidence>